<dbReference type="GO" id="GO:0019900">
    <property type="term" value="F:kinase binding"/>
    <property type="evidence" value="ECO:0007669"/>
    <property type="project" value="UniProtKB-UniRule"/>
</dbReference>
<organism evidence="5 6">
    <name type="scientific">Cynara cardunculus var. scolymus</name>
    <name type="common">Globe artichoke</name>
    <name type="synonym">Cynara scolymus</name>
    <dbReference type="NCBI Taxonomy" id="59895"/>
    <lineage>
        <taxon>Eukaryota</taxon>
        <taxon>Viridiplantae</taxon>
        <taxon>Streptophyta</taxon>
        <taxon>Embryophyta</taxon>
        <taxon>Tracheophyta</taxon>
        <taxon>Spermatophyta</taxon>
        <taxon>Magnoliopsida</taxon>
        <taxon>eudicotyledons</taxon>
        <taxon>Gunneridae</taxon>
        <taxon>Pentapetalae</taxon>
        <taxon>asterids</taxon>
        <taxon>campanulids</taxon>
        <taxon>Asterales</taxon>
        <taxon>Asteraceae</taxon>
        <taxon>Carduoideae</taxon>
        <taxon>Cardueae</taxon>
        <taxon>Carduinae</taxon>
        <taxon>Cynara</taxon>
    </lineage>
</organism>
<dbReference type="Gene3D" id="1.10.238.10">
    <property type="entry name" value="EF-hand"/>
    <property type="match status" value="1"/>
</dbReference>
<dbReference type="GO" id="GO:0019722">
    <property type="term" value="P:calcium-mediated signaling"/>
    <property type="evidence" value="ECO:0007669"/>
    <property type="project" value="UniProtKB-UniRule"/>
</dbReference>
<comment type="caution">
    <text evidence="5">The sequence shown here is derived from an EMBL/GenBank/DDBJ whole genome shotgun (WGS) entry which is preliminary data.</text>
</comment>
<reference evidence="5 6" key="1">
    <citation type="journal article" date="2016" name="Sci. Rep.">
        <title>The genome sequence of the outbreeding globe artichoke constructed de novo incorporating a phase-aware low-pass sequencing strategy of F1 progeny.</title>
        <authorList>
            <person name="Scaglione D."/>
            <person name="Reyes-Chin-Wo S."/>
            <person name="Acquadro A."/>
            <person name="Froenicke L."/>
            <person name="Portis E."/>
            <person name="Beitel C."/>
            <person name="Tirone M."/>
            <person name="Mauro R."/>
            <person name="Lo Monaco A."/>
            <person name="Mauromicale G."/>
            <person name="Faccioli P."/>
            <person name="Cattivelli L."/>
            <person name="Rieseberg L."/>
            <person name="Michelmore R."/>
            <person name="Lanteri S."/>
        </authorList>
    </citation>
    <scope>NUCLEOTIDE SEQUENCE [LARGE SCALE GENOMIC DNA]</scope>
    <source>
        <strain evidence="5">2C</strain>
    </source>
</reference>
<comment type="subcellular location">
    <subcellularLocation>
        <location evidence="3">Membrane</location>
    </subcellularLocation>
</comment>
<dbReference type="PANTHER" id="PTHR23056:SF44">
    <property type="entry name" value="CALCINEURIN B-LIKE PROTEIN 1"/>
    <property type="match status" value="1"/>
</dbReference>
<comment type="similarity">
    <text evidence="2 3">Belongs to the calcineurin regulatory subunit family.</text>
</comment>
<keyword evidence="3" id="KW-0106">Calcium</keyword>
<comment type="function">
    <text evidence="3">Acts as a calcium sensor. CBL proteins interact with CIPK serine-threonine protein kinases. Binding of a CBL protein to the regulatory NAF domain of a CIPK protein lead to the activation of the kinase in a calcium-dependent manner.</text>
</comment>
<dbReference type="InterPro" id="IPR002048">
    <property type="entry name" value="EF_hand_dom"/>
</dbReference>
<evidence type="ECO:0000259" key="4">
    <source>
        <dbReference type="PROSITE" id="PS50222"/>
    </source>
</evidence>
<name>A0A118JTK5_CYNCS</name>
<feature type="domain" description="EF-hand" evidence="4">
    <location>
        <begin position="65"/>
        <end position="100"/>
    </location>
</feature>
<gene>
    <name evidence="5" type="ORF">Ccrd_008222</name>
</gene>
<dbReference type="PROSITE" id="PS50222">
    <property type="entry name" value="EF_HAND_2"/>
    <property type="match status" value="3"/>
</dbReference>
<dbReference type="SUPFAM" id="SSF47473">
    <property type="entry name" value="EF-hand"/>
    <property type="match status" value="1"/>
</dbReference>
<dbReference type="AlphaFoldDB" id="A0A118JTK5"/>
<dbReference type="FunFam" id="1.10.238.10:FF:000073">
    <property type="entry name" value="calcineurin B-like protein 3"/>
    <property type="match status" value="1"/>
</dbReference>
<keyword evidence="3" id="KW-0479">Metal-binding</keyword>
<evidence type="ECO:0000313" key="5">
    <source>
        <dbReference type="EMBL" id="KVH89785.1"/>
    </source>
</evidence>
<dbReference type="STRING" id="59895.A0A118JTK5"/>
<feature type="domain" description="EF-hand" evidence="4">
    <location>
        <begin position="146"/>
        <end position="181"/>
    </location>
</feature>
<keyword evidence="3" id="KW-0472">Membrane</keyword>
<dbReference type="EMBL" id="LEKV01005139">
    <property type="protein sequence ID" value="KVH89785.1"/>
    <property type="molecule type" value="Genomic_DNA"/>
</dbReference>
<dbReference type="Proteomes" id="UP000243975">
    <property type="component" value="Unassembled WGS sequence"/>
</dbReference>
<sequence>MVYLVPSYSYFCWFLLCCSNWVKNYLLFWMTWKPFSFIDESELNTTSSLDMQEEFQLALFENRKKDDIFASRIFDLFDVKKKGVIDFGDFVRSLNVFHPNAPKEDKINFSFKLYDIHGTGFIERQEVKKMLIALLCETDLKLADEIIEKILDNTFSEIDEGCKGKIDESEWHTFVNRHPSLLKIMTLPYLRDITIGFPSFLFNSEVEEIHD</sequence>
<keyword evidence="6" id="KW-1185">Reference proteome</keyword>
<dbReference type="InterPro" id="IPR045198">
    <property type="entry name" value="CNBL1-10"/>
</dbReference>
<dbReference type="SMART" id="SM00054">
    <property type="entry name" value="EFh"/>
    <property type="match status" value="3"/>
</dbReference>
<dbReference type="Gramene" id="KVH89785">
    <property type="protein sequence ID" value="KVH89785"/>
    <property type="gene ID" value="Ccrd_008222"/>
</dbReference>
<proteinExistence type="inferred from homology"/>
<dbReference type="PRINTS" id="PR00450">
    <property type="entry name" value="RECOVERIN"/>
</dbReference>
<keyword evidence="1 3" id="KW-0677">Repeat</keyword>
<protein>
    <recommendedName>
        <fullName evidence="3">Calcineurin B-like protein</fullName>
    </recommendedName>
</protein>
<dbReference type="Pfam" id="PF13499">
    <property type="entry name" value="EF-hand_7"/>
    <property type="match status" value="1"/>
</dbReference>
<dbReference type="PANTHER" id="PTHR23056">
    <property type="entry name" value="CALCINEURIN B"/>
    <property type="match status" value="1"/>
</dbReference>
<dbReference type="GO" id="GO:0005509">
    <property type="term" value="F:calcium ion binding"/>
    <property type="evidence" value="ECO:0007669"/>
    <property type="project" value="UniProtKB-UniRule"/>
</dbReference>
<comment type="subunit">
    <text evidence="3">Homodimer. Interacts with CIPK.</text>
</comment>
<dbReference type="InterPro" id="IPR011992">
    <property type="entry name" value="EF-hand-dom_pair"/>
</dbReference>
<evidence type="ECO:0000256" key="3">
    <source>
        <dbReference type="RuleBase" id="RU369080"/>
    </source>
</evidence>
<evidence type="ECO:0000256" key="2">
    <source>
        <dbReference type="ARBA" id="ARBA00023774"/>
    </source>
</evidence>
<evidence type="ECO:0000313" key="6">
    <source>
        <dbReference type="Proteomes" id="UP000243975"/>
    </source>
</evidence>
<dbReference type="GO" id="GO:0016020">
    <property type="term" value="C:membrane"/>
    <property type="evidence" value="ECO:0007669"/>
    <property type="project" value="UniProtKB-SubCell"/>
</dbReference>
<accession>A0A118JTK5</accession>
<evidence type="ECO:0000256" key="1">
    <source>
        <dbReference type="ARBA" id="ARBA00022737"/>
    </source>
</evidence>
<feature type="domain" description="EF-hand" evidence="4">
    <location>
        <begin position="102"/>
        <end position="137"/>
    </location>
</feature>